<feature type="transmembrane region" description="Helical" evidence="2">
    <location>
        <begin position="482"/>
        <end position="502"/>
    </location>
</feature>
<feature type="compositionally biased region" description="Low complexity" evidence="1">
    <location>
        <begin position="417"/>
        <end position="433"/>
    </location>
</feature>
<dbReference type="SUPFAM" id="SSF49313">
    <property type="entry name" value="Cadherin-like"/>
    <property type="match status" value="1"/>
</dbReference>
<protein>
    <recommendedName>
        <fullName evidence="6">Dystroglycan-type cadherin-like domain-containing protein</fullName>
    </recommendedName>
</protein>
<keyword evidence="2" id="KW-0472">Membrane</keyword>
<name>A0A3E0WCW8_9MICO</name>
<evidence type="ECO:0000256" key="2">
    <source>
        <dbReference type="SAM" id="Phobius"/>
    </source>
</evidence>
<dbReference type="EMBL" id="NBXE01000008">
    <property type="protein sequence ID" value="RFA28768.1"/>
    <property type="molecule type" value="Genomic_DNA"/>
</dbReference>
<keyword evidence="2" id="KW-0812">Transmembrane</keyword>
<dbReference type="OrthoDB" id="904022at2"/>
<evidence type="ECO:0000313" key="4">
    <source>
        <dbReference type="EMBL" id="RFA28768.1"/>
    </source>
</evidence>
<feature type="signal peptide" evidence="3">
    <location>
        <begin position="1"/>
        <end position="18"/>
    </location>
</feature>
<gene>
    <name evidence="4" type="ORF">B7R25_03350</name>
</gene>
<dbReference type="InterPro" id="IPR015943">
    <property type="entry name" value="WD40/YVTN_repeat-like_dom_sf"/>
</dbReference>
<evidence type="ECO:0000256" key="3">
    <source>
        <dbReference type="SAM" id="SignalP"/>
    </source>
</evidence>
<dbReference type="Gene3D" id="2.130.10.10">
    <property type="entry name" value="YVTN repeat-like/Quinoprotein amine dehydrogenase"/>
    <property type="match status" value="2"/>
</dbReference>
<proteinExistence type="predicted"/>
<comment type="caution">
    <text evidence="4">The sequence shown here is derived from an EMBL/GenBank/DDBJ whole genome shotgun (WGS) entry which is preliminary data.</text>
</comment>
<dbReference type="SUPFAM" id="SSF51004">
    <property type="entry name" value="C-terminal (heme d1) domain of cytochrome cd1-nitrite reductase"/>
    <property type="match status" value="1"/>
</dbReference>
<dbReference type="GO" id="GO:0005509">
    <property type="term" value="F:calcium ion binding"/>
    <property type="evidence" value="ECO:0007669"/>
    <property type="project" value="InterPro"/>
</dbReference>
<dbReference type="InterPro" id="IPR051200">
    <property type="entry name" value="Host-pathogen_enzymatic-act"/>
</dbReference>
<keyword evidence="2" id="KW-1133">Transmembrane helix</keyword>
<dbReference type="Gene3D" id="2.60.40.10">
    <property type="entry name" value="Immunoglobulins"/>
    <property type="match status" value="1"/>
</dbReference>
<organism evidence="4 5">
    <name type="scientific">Subtercola boreus</name>
    <dbReference type="NCBI Taxonomy" id="120213"/>
    <lineage>
        <taxon>Bacteria</taxon>
        <taxon>Bacillati</taxon>
        <taxon>Actinomycetota</taxon>
        <taxon>Actinomycetes</taxon>
        <taxon>Micrococcales</taxon>
        <taxon>Microbacteriaceae</taxon>
        <taxon>Subtercola</taxon>
    </lineage>
</organism>
<sequence length="513" mass="50060">MIGAVGLIALLPAVAAEAATTPVITGGLPIGIAVNESNHRVIVADGLSFFVTIFDGSEAAPAKKSVNVGAYPSGVAVDTGTQLAYVTLPALDKVAVIDLGAATPVLLRTVAVGTLPTSVAVDPILHNVYVANIGSASVSRFAGDDVTPTVSTIGVGSRPEGIAVDTVNHAVFVASQTTGTIARFIGNDATPAATTISGVPHAGSLSVDSRTHTAYSVDLDDNLLHHFSTSIAAPTLSAISVPGTPSAVLADSTTGEVYVTTKADMKVVVLDVTRPGAPVTTSQPVGTNPIGLAIDTSLASRTVYVANRGSSSVSRVNGVLPAAPVITSGAPPAATVGVPYSFTFTATGHPAPIFAASLPAGGQFSFTDDGTISGTPTAPGPVTFTLTARNGVDPFTATQTVTIRVDAAPTPTPTPTPATTTTTAPTSTATPGTTTGGTTGSGSGGSGGSGSGSGGSASTGGGSGGSSSSSSSLAHTGQSLEAVAPFGLAGLLLIAIGAGVAANRSTRGARKRS</sequence>
<evidence type="ECO:0008006" key="6">
    <source>
        <dbReference type="Google" id="ProtNLM"/>
    </source>
</evidence>
<feature type="compositionally biased region" description="Gly residues" evidence="1">
    <location>
        <begin position="434"/>
        <end position="465"/>
    </location>
</feature>
<keyword evidence="3" id="KW-0732">Signal</keyword>
<dbReference type="PANTHER" id="PTHR47197">
    <property type="entry name" value="PROTEIN NIRF"/>
    <property type="match status" value="1"/>
</dbReference>
<dbReference type="Proteomes" id="UP000257080">
    <property type="component" value="Unassembled WGS sequence"/>
</dbReference>
<dbReference type="InterPro" id="IPR013783">
    <property type="entry name" value="Ig-like_fold"/>
</dbReference>
<dbReference type="InterPro" id="IPR011048">
    <property type="entry name" value="Haem_d1_sf"/>
</dbReference>
<dbReference type="RefSeq" id="WP_116417563.1">
    <property type="nucleotide sequence ID" value="NZ_NBXC01000008.1"/>
</dbReference>
<evidence type="ECO:0000256" key="1">
    <source>
        <dbReference type="SAM" id="MobiDB-lite"/>
    </source>
</evidence>
<feature type="region of interest" description="Disordered" evidence="1">
    <location>
        <begin position="400"/>
        <end position="476"/>
    </location>
</feature>
<dbReference type="AlphaFoldDB" id="A0A3E0WCW8"/>
<feature type="chain" id="PRO_5017833657" description="Dystroglycan-type cadherin-like domain-containing protein" evidence="3">
    <location>
        <begin position="19"/>
        <end position="513"/>
    </location>
</feature>
<dbReference type="GO" id="GO:0005975">
    <property type="term" value="P:carbohydrate metabolic process"/>
    <property type="evidence" value="ECO:0007669"/>
    <property type="project" value="UniProtKB-ARBA"/>
</dbReference>
<accession>A0A3E0WCW8</accession>
<dbReference type="InterPro" id="IPR015919">
    <property type="entry name" value="Cadherin-like_sf"/>
</dbReference>
<evidence type="ECO:0000313" key="5">
    <source>
        <dbReference type="Proteomes" id="UP000257080"/>
    </source>
</evidence>
<dbReference type="GO" id="GO:0016020">
    <property type="term" value="C:membrane"/>
    <property type="evidence" value="ECO:0007669"/>
    <property type="project" value="InterPro"/>
</dbReference>
<dbReference type="PANTHER" id="PTHR47197:SF3">
    <property type="entry name" value="DIHYDRO-HEME D1 DEHYDROGENASE"/>
    <property type="match status" value="1"/>
</dbReference>
<reference evidence="4 5" key="1">
    <citation type="submission" date="2017-04" db="EMBL/GenBank/DDBJ databases">
        <title>Comparative genome analysis of Subtercola boreus.</title>
        <authorList>
            <person name="Cho Y.-J."/>
            <person name="Cho A."/>
            <person name="Kim O.-S."/>
            <person name="Lee J.-I."/>
        </authorList>
    </citation>
    <scope>NUCLEOTIDE SEQUENCE [LARGE SCALE GENOMIC DNA]</scope>
    <source>
        <strain evidence="4 5">P28004</strain>
    </source>
</reference>